<accession>A0AAD4D1D3</accession>
<evidence type="ECO:0000313" key="1">
    <source>
        <dbReference type="EMBL" id="KAG0254362.1"/>
    </source>
</evidence>
<dbReference type="Proteomes" id="UP001194580">
    <property type="component" value="Unassembled WGS sequence"/>
</dbReference>
<comment type="caution">
    <text evidence="1">The sequence shown here is derived from an EMBL/GenBank/DDBJ whole genome shotgun (WGS) entry which is preliminary data.</text>
</comment>
<evidence type="ECO:0000313" key="2">
    <source>
        <dbReference type="Proteomes" id="UP001194580"/>
    </source>
</evidence>
<feature type="non-terminal residue" evidence="1">
    <location>
        <position position="1"/>
    </location>
</feature>
<keyword evidence="2" id="KW-1185">Reference proteome</keyword>
<sequence length="56" mass="7079">MLKKHHAETIKMINYRDDIRMRLELSDLKIEQNRQRLEELDEYDQERQELETLYEQ</sequence>
<organism evidence="1 2">
    <name type="scientific">Linnemannia exigua</name>
    <dbReference type="NCBI Taxonomy" id="604196"/>
    <lineage>
        <taxon>Eukaryota</taxon>
        <taxon>Fungi</taxon>
        <taxon>Fungi incertae sedis</taxon>
        <taxon>Mucoromycota</taxon>
        <taxon>Mortierellomycotina</taxon>
        <taxon>Mortierellomycetes</taxon>
        <taxon>Mortierellales</taxon>
        <taxon>Mortierellaceae</taxon>
        <taxon>Linnemannia</taxon>
    </lineage>
</organism>
<dbReference type="EMBL" id="JAAAIL010002815">
    <property type="protein sequence ID" value="KAG0254362.1"/>
    <property type="molecule type" value="Genomic_DNA"/>
</dbReference>
<name>A0AAD4D1D3_9FUNG</name>
<proteinExistence type="predicted"/>
<protein>
    <submittedName>
        <fullName evidence="1">Uncharacterized protein</fullName>
    </submittedName>
</protein>
<gene>
    <name evidence="1" type="ORF">BGZ95_006065</name>
</gene>
<reference evidence="1" key="1">
    <citation type="journal article" date="2020" name="Fungal Divers.">
        <title>Resolving the Mortierellaceae phylogeny through synthesis of multi-gene phylogenetics and phylogenomics.</title>
        <authorList>
            <person name="Vandepol N."/>
            <person name="Liber J."/>
            <person name="Desiro A."/>
            <person name="Na H."/>
            <person name="Kennedy M."/>
            <person name="Barry K."/>
            <person name="Grigoriev I.V."/>
            <person name="Miller A.N."/>
            <person name="O'Donnell K."/>
            <person name="Stajich J.E."/>
            <person name="Bonito G."/>
        </authorList>
    </citation>
    <scope>NUCLEOTIDE SEQUENCE</scope>
    <source>
        <strain evidence="1">NRRL 28262</strain>
    </source>
</reference>
<dbReference type="AlphaFoldDB" id="A0AAD4D1D3"/>